<keyword evidence="3" id="KW-1185">Reference proteome</keyword>
<sequence>MNPRLARFLVALLVLGTFAWVLASAVAPRLRQQLAPEPPSNLKPVSAPGPASTGVTGEVSDATRESLQKHLEQRRKKQEAGAKP</sequence>
<dbReference type="Proteomes" id="UP001165089">
    <property type="component" value="Unassembled WGS sequence"/>
</dbReference>
<reference evidence="2 3" key="1">
    <citation type="journal article" date="2023" name="Antonie Van Leeuwenhoek">
        <title>Mesoterricola silvestris gen. nov., sp. nov., Mesoterricola sediminis sp. nov., Geothrix oryzae sp. nov., Geothrix edaphica sp. nov., Geothrix rubra sp. nov., and Geothrix limicola sp. nov., six novel members of Acidobacteriota isolated from soils.</title>
        <authorList>
            <person name="Itoh H."/>
            <person name="Sugisawa Y."/>
            <person name="Mise K."/>
            <person name="Xu Z."/>
            <person name="Kuniyasu M."/>
            <person name="Ushijima N."/>
            <person name="Kawano K."/>
            <person name="Kobayashi E."/>
            <person name="Shiratori Y."/>
            <person name="Masuda Y."/>
            <person name="Senoo K."/>
        </authorList>
    </citation>
    <scope>NUCLEOTIDE SEQUENCE [LARGE SCALE GENOMIC DNA]</scope>
    <source>
        <strain evidence="2 3">Red803</strain>
    </source>
</reference>
<evidence type="ECO:0000313" key="3">
    <source>
        <dbReference type="Proteomes" id="UP001165089"/>
    </source>
</evidence>
<dbReference type="RefSeq" id="WP_285724697.1">
    <property type="nucleotide sequence ID" value="NZ_BSDD01000003.1"/>
</dbReference>
<gene>
    <name evidence="2" type="ORF">GETHPA_17350</name>
</gene>
<organism evidence="2 3">
    <name type="scientific">Geothrix rubra</name>
    <dbReference type="NCBI Taxonomy" id="2927977"/>
    <lineage>
        <taxon>Bacteria</taxon>
        <taxon>Pseudomonadati</taxon>
        <taxon>Acidobacteriota</taxon>
        <taxon>Holophagae</taxon>
        <taxon>Holophagales</taxon>
        <taxon>Holophagaceae</taxon>
        <taxon>Geothrix</taxon>
    </lineage>
</organism>
<feature type="region of interest" description="Disordered" evidence="1">
    <location>
        <begin position="35"/>
        <end position="84"/>
    </location>
</feature>
<dbReference type="EMBL" id="BSDD01000003">
    <property type="protein sequence ID" value="GLH70202.1"/>
    <property type="molecule type" value="Genomic_DNA"/>
</dbReference>
<name>A0ABQ5Q6I3_9BACT</name>
<proteinExistence type="predicted"/>
<comment type="caution">
    <text evidence="2">The sequence shown here is derived from an EMBL/GenBank/DDBJ whole genome shotgun (WGS) entry which is preliminary data.</text>
</comment>
<feature type="compositionally biased region" description="Basic and acidic residues" evidence="1">
    <location>
        <begin position="61"/>
        <end position="71"/>
    </location>
</feature>
<evidence type="ECO:0000256" key="1">
    <source>
        <dbReference type="SAM" id="MobiDB-lite"/>
    </source>
</evidence>
<protein>
    <submittedName>
        <fullName evidence="2">Uncharacterized protein</fullName>
    </submittedName>
</protein>
<evidence type="ECO:0000313" key="2">
    <source>
        <dbReference type="EMBL" id="GLH70202.1"/>
    </source>
</evidence>
<accession>A0ABQ5Q6I3</accession>